<organism evidence="8">
    <name type="scientific">hydrothermal vent metagenome</name>
    <dbReference type="NCBI Taxonomy" id="652676"/>
    <lineage>
        <taxon>unclassified sequences</taxon>
        <taxon>metagenomes</taxon>
        <taxon>ecological metagenomes</taxon>
    </lineage>
</organism>
<keyword evidence="5" id="KW-0560">Oxidoreductase</keyword>
<dbReference type="GO" id="GO:0000166">
    <property type="term" value="F:nucleotide binding"/>
    <property type="evidence" value="ECO:0007669"/>
    <property type="project" value="UniProtKB-KW"/>
</dbReference>
<feature type="domain" description="Nitroreductase" evidence="7">
    <location>
        <begin position="16"/>
        <end position="182"/>
    </location>
</feature>
<dbReference type="SUPFAM" id="SSF55469">
    <property type="entry name" value="FMN-dependent nitroreductase-like"/>
    <property type="match status" value="1"/>
</dbReference>
<sequence length="223" mass="25561">MNIINEDERAAVYKTIYSRRDTRGEFKPDAIPDKILMRILDAAHHAPSVGFMQPWDFIIVKDPEIKKRIKAGFEIAHKEAAEMFSDDKQKQYKSFKLEGIIEAPVGICITCDRSRTGNVVIGRTANPEMDLYSAVCAVQNLWLAARAENLGVGWMSIIHHDRLKEILGIPEKIVPIAYLNMGFVSHFYDTPELEKKGWLPRLPLSSLLHWDQWQKQDVDRETA</sequence>
<dbReference type="AlphaFoldDB" id="A0A3B1D0V6"/>
<dbReference type="NCBIfam" id="TIGR02476">
    <property type="entry name" value="BluB"/>
    <property type="match status" value="1"/>
</dbReference>
<dbReference type="GO" id="GO:0016491">
    <property type="term" value="F:oxidoreductase activity"/>
    <property type="evidence" value="ECO:0007669"/>
    <property type="project" value="UniProtKB-KW"/>
</dbReference>
<gene>
    <name evidence="8" type="ORF">MNBD_NITROSPIRAE01-66</name>
</gene>
<evidence type="ECO:0000256" key="2">
    <source>
        <dbReference type="ARBA" id="ARBA00022643"/>
    </source>
</evidence>
<dbReference type="CDD" id="cd02145">
    <property type="entry name" value="BluB"/>
    <property type="match status" value="1"/>
</dbReference>
<dbReference type="InterPro" id="IPR000415">
    <property type="entry name" value="Nitroreductase-like"/>
</dbReference>
<accession>A0A3B1D0V6</accession>
<dbReference type="InterPro" id="IPR029479">
    <property type="entry name" value="Nitroreductase"/>
</dbReference>
<dbReference type="PANTHER" id="PTHR23026">
    <property type="entry name" value="NADPH NITROREDUCTASE"/>
    <property type="match status" value="1"/>
</dbReference>
<evidence type="ECO:0000259" key="7">
    <source>
        <dbReference type="Pfam" id="PF00881"/>
    </source>
</evidence>
<keyword evidence="3" id="KW-0547">Nucleotide-binding</keyword>
<evidence type="ECO:0000313" key="8">
    <source>
        <dbReference type="EMBL" id="VAX29844.1"/>
    </source>
</evidence>
<name>A0A3B1D0V6_9ZZZZ</name>
<evidence type="ECO:0000256" key="1">
    <source>
        <dbReference type="ARBA" id="ARBA00022630"/>
    </source>
</evidence>
<dbReference type="InterPro" id="IPR012825">
    <property type="entry name" value="BluB"/>
</dbReference>
<dbReference type="Pfam" id="PF00881">
    <property type="entry name" value="Nitroreductase"/>
    <property type="match status" value="1"/>
</dbReference>
<reference evidence="8" key="1">
    <citation type="submission" date="2018-06" db="EMBL/GenBank/DDBJ databases">
        <authorList>
            <person name="Zhirakovskaya E."/>
        </authorList>
    </citation>
    <scope>NUCLEOTIDE SEQUENCE</scope>
</reference>
<proteinExistence type="predicted"/>
<protein>
    <submittedName>
        <fullName evidence="8">Cobalamin biosynthesis protein BluB @ 5,6-dimethylbenzimidazole synthase, flavin destructase family</fullName>
    </submittedName>
</protein>
<keyword evidence="1" id="KW-0285">Flavoprotein</keyword>
<dbReference type="FunFam" id="3.40.109.10:FF:000013">
    <property type="entry name" value="5,6-dimethylbenzimidazole synthase"/>
    <property type="match status" value="1"/>
</dbReference>
<evidence type="ECO:0000256" key="5">
    <source>
        <dbReference type="ARBA" id="ARBA00023002"/>
    </source>
</evidence>
<evidence type="ECO:0000256" key="6">
    <source>
        <dbReference type="ARBA" id="ARBA00023027"/>
    </source>
</evidence>
<keyword evidence="2" id="KW-0288">FMN</keyword>
<dbReference type="PANTHER" id="PTHR23026:SF90">
    <property type="entry name" value="IODOTYROSINE DEIODINASE 1"/>
    <property type="match status" value="1"/>
</dbReference>
<evidence type="ECO:0000256" key="4">
    <source>
        <dbReference type="ARBA" id="ARBA00022857"/>
    </source>
</evidence>
<dbReference type="EMBL" id="UOGF01000056">
    <property type="protein sequence ID" value="VAX29844.1"/>
    <property type="molecule type" value="Genomic_DNA"/>
</dbReference>
<dbReference type="InterPro" id="IPR050627">
    <property type="entry name" value="Nitroreductase/BluB"/>
</dbReference>
<keyword evidence="6" id="KW-0520">NAD</keyword>
<keyword evidence="4" id="KW-0521">NADP</keyword>
<dbReference type="Gene3D" id="3.40.109.10">
    <property type="entry name" value="NADH Oxidase"/>
    <property type="match status" value="1"/>
</dbReference>
<evidence type="ECO:0000256" key="3">
    <source>
        <dbReference type="ARBA" id="ARBA00022741"/>
    </source>
</evidence>